<evidence type="ECO:0000313" key="1">
    <source>
        <dbReference type="EMBL" id="KYN31524.1"/>
    </source>
</evidence>
<evidence type="ECO:0000313" key="2">
    <source>
        <dbReference type="Proteomes" id="UP000078541"/>
    </source>
</evidence>
<protein>
    <submittedName>
        <fullName evidence="1">Uncharacterized protein</fullName>
    </submittedName>
</protein>
<accession>A0A195EUG7</accession>
<dbReference type="EMBL" id="KQ981979">
    <property type="protein sequence ID" value="KYN31524.1"/>
    <property type="molecule type" value="Genomic_DNA"/>
</dbReference>
<dbReference type="AlphaFoldDB" id="A0A195EUG7"/>
<organism evidence="1 2">
    <name type="scientific">Trachymyrmex septentrionalis</name>
    <dbReference type="NCBI Taxonomy" id="34720"/>
    <lineage>
        <taxon>Eukaryota</taxon>
        <taxon>Metazoa</taxon>
        <taxon>Ecdysozoa</taxon>
        <taxon>Arthropoda</taxon>
        <taxon>Hexapoda</taxon>
        <taxon>Insecta</taxon>
        <taxon>Pterygota</taxon>
        <taxon>Neoptera</taxon>
        <taxon>Endopterygota</taxon>
        <taxon>Hymenoptera</taxon>
        <taxon>Apocrita</taxon>
        <taxon>Aculeata</taxon>
        <taxon>Formicoidea</taxon>
        <taxon>Formicidae</taxon>
        <taxon>Myrmicinae</taxon>
        <taxon>Trachymyrmex</taxon>
    </lineage>
</organism>
<gene>
    <name evidence="1" type="ORF">ALC56_14405</name>
</gene>
<dbReference type="Proteomes" id="UP000078541">
    <property type="component" value="Unassembled WGS sequence"/>
</dbReference>
<reference evidence="1 2" key="1">
    <citation type="submission" date="2016-03" db="EMBL/GenBank/DDBJ databases">
        <title>Trachymyrmex septentrionalis WGS genome.</title>
        <authorList>
            <person name="Nygaard S."/>
            <person name="Hu H."/>
            <person name="Boomsma J."/>
            <person name="Zhang G."/>
        </authorList>
    </citation>
    <scope>NUCLEOTIDE SEQUENCE [LARGE SCALE GENOMIC DNA]</scope>
    <source>
        <strain evidence="1">Tsep2-gDNA-1</strain>
        <tissue evidence="1">Whole body</tissue>
    </source>
</reference>
<feature type="non-terminal residue" evidence="1">
    <location>
        <position position="1"/>
    </location>
</feature>
<keyword evidence="2" id="KW-1185">Reference proteome</keyword>
<sequence length="198" mass="22602">PSGSTKCMRQAHITRGEVYRDLWRVSISSEYRKVVGRLSGRYGLLSEVRSKRTSCYGAQTPRRETTINVITDESNSNGHEWQMDRLKEMRKRCRDLELFQFKVMQIRCSADGQGLAINEQGHREPGNLRAFHLIEYCRLSCCCRSCVADASPSSPMYFCTFLSLATDSSPGSSGNKRDGERELHRYVTDYLTVDGRQP</sequence>
<name>A0A195EUG7_9HYME</name>
<proteinExistence type="predicted"/>